<evidence type="ECO:0000256" key="1">
    <source>
        <dbReference type="ARBA" id="ARBA00022679"/>
    </source>
</evidence>
<evidence type="ECO:0000313" key="5">
    <source>
        <dbReference type="Proteomes" id="UP000539111"/>
    </source>
</evidence>
<dbReference type="RefSeq" id="WP_179425778.1">
    <property type="nucleotide sequence ID" value="NZ_JACBZP010000001.1"/>
</dbReference>
<evidence type="ECO:0000256" key="2">
    <source>
        <dbReference type="ARBA" id="ARBA00022695"/>
    </source>
</evidence>
<dbReference type="SUPFAM" id="SSF53448">
    <property type="entry name" value="Nucleotide-diphospho-sugar transferases"/>
    <property type="match status" value="1"/>
</dbReference>
<dbReference type="GO" id="GO:0016301">
    <property type="term" value="F:kinase activity"/>
    <property type="evidence" value="ECO:0007669"/>
    <property type="project" value="UniProtKB-KW"/>
</dbReference>
<dbReference type="Pfam" id="PF12804">
    <property type="entry name" value="NTP_transf_3"/>
    <property type="match status" value="1"/>
</dbReference>
<keyword evidence="5" id="KW-1185">Reference proteome</keyword>
<dbReference type="AlphaFoldDB" id="A0A7Z0D165"/>
<reference evidence="4 5" key="1">
    <citation type="submission" date="2020-07" db="EMBL/GenBank/DDBJ databases">
        <title>Sequencing the genomes of 1000 actinobacteria strains.</title>
        <authorList>
            <person name="Klenk H.-P."/>
        </authorList>
    </citation>
    <scope>NUCLEOTIDE SEQUENCE [LARGE SCALE GENOMIC DNA]</scope>
    <source>
        <strain evidence="4 5">DSM 26341</strain>
    </source>
</reference>
<accession>A0A7Z0D165</accession>
<name>A0A7Z0D165_9MICO</name>
<proteinExistence type="predicted"/>
<feature type="domain" description="MobA-like NTP transferase" evidence="3">
    <location>
        <begin position="6"/>
        <end position="131"/>
    </location>
</feature>
<evidence type="ECO:0000259" key="3">
    <source>
        <dbReference type="Pfam" id="PF12804"/>
    </source>
</evidence>
<dbReference type="GO" id="GO:0016779">
    <property type="term" value="F:nucleotidyltransferase activity"/>
    <property type="evidence" value="ECO:0007669"/>
    <property type="project" value="UniProtKB-KW"/>
</dbReference>
<dbReference type="Gene3D" id="3.90.550.10">
    <property type="entry name" value="Spore Coat Polysaccharide Biosynthesis Protein SpsA, Chain A"/>
    <property type="match status" value="1"/>
</dbReference>
<evidence type="ECO:0000313" key="4">
    <source>
        <dbReference type="EMBL" id="NYI66428.1"/>
    </source>
</evidence>
<keyword evidence="1" id="KW-0808">Transferase</keyword>
<keyword evidence="2" id="KW-0548">Nucleotidyltransferase</keyword>
<comment type="caution">
    <text evidence="4">The sequence shown here is derived from an EMBL/GenBank/DDBJ whole genome shotgun (WGS) entry which is preliminary data.</text>
</comment>
<sequence length="232" mass="25216">MSDFQVVILAAGLGTRLGRPLPKTLTELDSGGTILSRQLSSLKGAFGDDVKILIVVGFKMDLILEAAPEATFVYNERYDRTNTSKSLLKALQHSYPGHGVLWMNADVVFDPAILDRLKPNLEKDQSSIIVDTSTVAEEEVKYTLDDSGYINEISKKVVGGLGEALGINYVSSKDKESFVTGLEAVHDQEYFEGGIEYAIKNSGAQFTAIDVSDLNAVEVDDQSDLDNANSVF</sequence>
<dbReference type="Proteomes" id="UP000539111">
    <property type="component" value="Unassembled WGS sequence"/>
</dbReference>
<dbReference type="InterPro" id="IPR025877">
    <property type="entry name" value="MobA-like_NTP_Trfase"/>
</dbReference>
<dbReference type="EMBL" id="JACBZP010000001">
    <property type="protein sequence ID" value="NYI66428.1"/>
    <property type="molecule type" value="Genomic_DNA"/>
</dbReference>
<dbReference type="InterPro" id="IPR029044">
    <property type="entry name" value="Nucleotide-diphossugar_trans"/>
</dbReference>
<dbReference type="PANTHER" id="PTHR43584:SF8">
    <property type="entry name" value="N-ACETYLMURAMATE ALPHA-1-PHOSPHATE URIDYLYLTRANSFERASE"/>
    <property type="match status" value="1"/>
</dbReference>
<gene>
    <name evidence="4" type="ORF">BJY26_000734</name>
</gene>
<dbReference type="PANTHER" id="PTHR43584">
    <property type="entry name" value="NUCLEOTIDYL TRANSFERASE"/>
    <property type="match status" value="1"/>
</dbReference>
<keyword evidence="4" id="KW-0418">Kinase</keyword>
<dbReference type="InterPro" id="IPR050065">
    <property type="entry name" value="GlmU-like"/>
</dbReference>
<protein>
    <submittedName>
        <fullName evidence="4">Choline kinase</fullName>
    </submittedName>
</protein>
<organism evidence="4 5">
    <name type="scientific">Spelaeicoccus albus</name>
    <dbReference type="NCBI Taxonomy" id="1280376"/>
    <lineage>
        <taxon>Bacteria</taxon>
        <taxon>Bacillati</taxon>
        <taxon>Actinomycetota</taxon>
        <taxon>Actinomycetes</taxon>
        <taxon>Micrococcales</taxon>
        <taxon>Brevibacteriaceae</taxon>
        <taxon>Spelaeicoccus</taxon>
    </lineage>
</organism>